<feature type="non-terminal residue" evidence="15">
    <location>
        <position position="1"/>
    </location>
</feature>
<evidence type="ECO:0000256" key="10">
    <source>
        <dbReference type="ARBA" id="ARBA00023065"/>
    </source>
</evidence>
<dbReference type="PROSITE" id="PS00449">
    <property type="entry name" value="ATPASE_A"/>
    <property type="match status" value="1"/>
</dbReference>
<keyword evidence="9 14" id="KW-1133">Transmembrane helix</keyword>
<evidence type="ECO:0000256" key="7">
    <source>
        <dbReference type="ARBA" id="ARBA00022692"/>
    </source>
</evidence>
<protein>
    <recommendedName>
        <fullName evidence="13">F-ATPase protein 6</fullName>
    </recommendedName>
</protein>
<sequence>IYNFVLNIIISQVGKRGQVYCVYITTLFFYILISNFIGLIPFSFTITSHIILTFMLGASSVIGLTIIGFLKQKMHFLELFVPKGVPKALLPLLVFIEVVSYIARGFSLSIRLFANLMSGHSLIHILLFFITKILKFNFFFGFLGIFLIGVIFLLEIGISFLQAYVFAVLVSIYLKDSFEV</sequence>
<dbReference type="InterPro" id="IPR035908">
    <property type="entry name" value="F0_ATP_A_sf"/>
</dbReference>
<comment type="subcellular location">
    <subcellularLocation>
        <location evidence="2">Membrane</location>
        <topology evidence="2">Multi-pass membrane protein</topology>
    </subcellularLocation>
</comment>
<feature type="transmembrane region" description="Helical" evidence="14">
    <location>
        <begin position="88"/>
        <end position="106"/>
    </location>
</feature>
<dbReference type="GO" id="GO:0046933">
    <property type="term" value="F:proton-transporting ATP synthase activity, rotational mechanism"/>
    <property type="evidence" value="ECO:0007669"/>
    <property type="project" value="TreeGrafter"/>
</dbReference>
<evidence type="ECO:0000256" key="13">
    <source>
        <dbReference type="ARBA" id="ARBA00032954"/>
    </source>
</evidence>
<proteinExistence type="inferred from homology"/>
<dbReference type="InterPro" id="IPR045083">
    <property type="entry name" value="ATP_synth_F0_asu_bact/mt"/>
</dbReference>
<dbReference type="SUPFAM" id="SSF81336">
    <property type="entry name" value="F1F0 ATP synthase subunit A"/>
    <property type="match status" value="1"/>
</dbReference>
<keyword evidence="8" id="KW-0375">Hydrogen ion transport</keyword>
<organism evidence="15 16">
    <name type="scientific">Genlisea aurea</name>
    <dbReference type="NCBI Taxonomy" id="192259"/>
    <lineage>
        <taxon>Eukaryota</taxon>
        <taxon>Viridiplantae</taxon>
        <taxon>Streptophyta</taxon>
        <taxon>Embryophyta</taxon>
        <taxon>Tracheophyta</taxon>
        <taxon>Spermatophyta</taxon>
        <taxon>Magnoliopsida</taxon>
        <taxon>eudicotyledons</taxon>
        <taxon>Gunneridae</taxon>
        <taxon>Pentapetalae</taxon>
        <taxon>asterids</taxon>
        <taxon>lamiids</taxon>
        <taxon>Lamiales</taxon>
        <taxon>Lentibulariaceae</taxon>
        <taxon>Genlisea</taxon>
    </lineage>
</organism>
<feature type="transmembrane region" description="Helical" evidence="14">
    <location>
        <begin position="46"/>
        <end position="67"/>
    </location>
</feature>
<feature type="non-terminal residue" evidence="15">
    <location>
        <position position="180"/>
    </location>
</feature>
<dbReference type="NCBIfam" id="TIGR01131">
    <property type="entry name" value="ATP_synt_6_or_A"/>
    <property type="match status" value="1"/>
</dbReference>
<dbReference type="Proteomes" id="UP000015453">
    <property type="component" value="Unassembled WGS sequence"/>
</dbReference>
<keyword evidence="6" id="KW-0138">CF(0)</keyword>
<comment type="similarity">
    <text evidence="3">Belongs to the ATPase A chain family.</text>
</comment>
<keyword evidence="10" id="KW-0406">Ion transport</keyword>
<evidence type="ECO:0000256" key="6">
    <source>
        <dbReference type="ARBA" id="ARBA00022547"/>
    </source>
</evidence>
<dbReference type="PANTHER" id="PTHR11410">
    <property type="entry name" value="ATP SYNTHASE SUBUNIT A"/>
    <property type="match status" value="1"/>
</dbReference>
<gene>
    <name evidence="15" type="ORF">M569_01416</name>
</gene>
<evidence type="ECO:0000313" key="15">
    <source>
        <dbReference type="EMBL" id="EPS73331.1"/>
    </source>
</evidence>
<evidence type="ECO:0000256" key="5">
    <source>
        <dbReference type="ARBA" id="ARBA00022448"/>
    </source>
</evidence>
<dbReference type="OrthoDB" id="994699at2759"/>
<dbReference type="PANTHER" id="PTHR11410:SF0">
    <property type="entry name" value="ATP SYNTHASE SUBUNIT A"/>
    <property type="match status" value="1"/>
</dbReference>
<evidence type="ECO:0000256" key="9">
    <source>
        <dbReference type="ARBA" id="ARBA00022989"/>
    </source>
</evidence>
<dbReference type="GO" id="GO:0045259">
    <property type="term" value="C:proton-transporting ATP synthase complex"/>
    <property type="evidence" value="ECO:0007669"/>
    <property type="project" value="UniProtKB-KW"/>
</dbReference>
<evidence type="ECO:0000256" key="11">
    <source>
        <dbReference type="ARBA" id="ARBA00023136"/>
    </source>
</evidence>
<evidence type="ECO:0000256" key="2">
    <source>
        <dbReference type="ARBA" id="ARBA00004141"/>
    </source>
</evidence>
<feature type="transmembrane region" description="Helical" evidence="14">
    <location>
        <begin position="20"/>
        <end position="40"/>
    </location>
</feature>
<keyword evidence="7 14" id="KW-0812">Transmembrane</keyword>
<dbReference type="EMBL" id="AUSU01000465">
    <property type="protein sequence ID" value="EPS73331.1"/>
    <property type="molecule type" value="Genomic_DNA"/>
</dbReference>
<dbReference type="Pfam" id="PF00119">
    <property type="entry name" value="ATP-synt_A"/>
    <property type="match status" value="1"/>
</dbReference>
<evidence type="ECO:0000256" key="8">
    <source>
        <dbReference type="ARBA" id="ARBA00022781"/>
    </source>
</evidence>
<name>S8D7E9_9LAMI</name>
<comment type="function">
    <text evidence="1">Mitochondrial membrane ATP synthase (F(1)F(0) ATP synthase or Complex V) produces ATP from ADP in the presence of a proton gradient across the membrane which is generated by electron transport complexes of the respiratory chain. F-type ATPases consist of two structural domains, F(1) - containing the extramembraneous catalytic core and F(0) - containing the membrane proton channel, linked together by a central stalk and a peripheral stalk. During catalysis, ATP synthesis in the catalytic domain of F(1) is coupled via a rotary mechanism of the central stalk subunits to proton translocation. Key component of the proton channel; it may play a direct role in the translocation of protons across the membrane.</text>
</comment>
<evidence type="ECO:0000256" key="12">
    <source>
        <dbReference type="ARBA" id="ARBA00023310"/>
    </source>
</evidence>
<accession>S8D7E9</accession>
<evidence type="ECO:0000313" key="16">
    <source>
        <dbReference type="Proteomes" id="UP000015453"/>
    </source>
</evidence>
<comment type="subunit">
    <text evidence="4">F-type ATPases have 2 components, CF(1) - the catalytic core - and CF(0) - the membrane proton channel. CF(1) has five subunits: alpha(3), beta(3), gamma(1), delta(1), epsilon(1). CF(0) has three main subunits: a, b and c.</text>
</comment>
<dbReference type="AlphaFoldDB" id="S8D7E9"/>
<evidence type="ECO:0000256" key="1">
    <source>
        <dbReference type="ARBA" id="ARBA00002070"/>
    </source>
</evidence>
<dbReference type="PRINTS" id="PR00123">
    <property type="entry name" value="ATPASEA"/>
</dbReference>
<keyword evidence="16" id="KW-1185">Reference proteome</keyword>
<dbReference type="InterPro" id="IPR023011">
    <property type="entry name" value="ATP_synth_F0_asu_AS"/>
</dbReference>
<evidence type="ECO:0000256" key="3">
    <source>
        <dbReference type="ARBA" id="ARBA00006810"/>
    </source>
</evidence>
<keyword evidence="12" id="KW-0066">ATP synthesis</keyword>
<dbReference type="Gene3D" id="1.20.120.220">
    <property type="entry name" value="ATP synthase, F0 complex, subunit A"/>
    <property type="match status" value="1"/>
</dbReference>
<reference evidence="15 16" key="1">
    <citation type="journal article" date="2013" name="BMC Genomics">
        <title>The miniature genome of a carnivorous plant Genlisea aurea contains a low number of genes and short non-coding sequences.</title>
        <authorList>
            <person name="Leushkin E.V."/>
            <person name="Sutormin R.A."/>
            <person name="Nabieva E.R."/>
            <person name="Penin A.A."/>
            <person name="Kondrashov A.S."/>
            <person name="Logacheva M.D."/>
        </authorList>
    </citation>
    <scope>NUCLEOTIDE SEQUENCE [LARGE SCALE GENOMIC DNA]</scope>
</reference>
<keyword evidence="5" id="KW-0813">Transport</keyword>
<comment type="caution">
    <text evidence="15">The sequence shown here is derived from an EMBL/GenBank/DDBJ whole genome shotgun (WGS) entry which is preliminary data.</text>
</comment>
<evidence type="ECO:0000256" key="14">
    <source>
        <dbReference type="SAM" id="Phobius"/>
    </source>
</evidence>
<dbReference type="CDD" id="cd00310">
    <property type="entry name" value="ATP-synt_Fo_a_6"/>
    <property type="match status" value="1"/>
</dbReference>
<evidence type="ECO:0000256" key="4">
    <source>
        <dbReference type="ARBA" id="ARBA00011648"/>
    </source>
</evidence>
<dbReference type="InterPro" id="IPR000568">
    <property type="entry name" value="ATP_synth_F0_asu"/>
</dbReference>
<feature type="transmembrane region" description="Helical" evidence="14">
    <location>
        <begin position="142"/>
        <end position="174"/>
    </location>
</feature>
<keyword evidence="11 14" id="KW-0472">Membrane</keyword>